<proteinExistence type="predicted"/>
<dbReference type="Gramene" id="HORVU.MOREX.r3.5HG0448910.1">
    <property type="protein sequence ID" value="HORVU.MOREX.r3.5HG0448910.1.CDS1"/>
    <property type="gene ID" value="HORVU.MOREX.r3.5HG0448910"/>
</dbReference>
<reference evidence="2" key="2">
    <citation type="submission" date="2020-10" db="EMBL/GenBank/DDBJ databases">
        <authorList>
            <person name="Scholz U."/>
            <person name="Mascher M."/>
            <person name="Fiebig A."/>
        </authorList>
    </citation>
    <scope>NUCLEOTIDE SEQUENCE [LARGE SCALE GENOMIC DNA]</scope>
    <source>
        <strain evidence="2">cv. Morex</strain>
    </source>
</reference>
<dbReference type="Proteomes" id="UP000011116">
    <property type="component" value="Chromosome 5H"/>
</dbReference>
<feature type="domain" description="Reverse transcriptase zinc-binding" evidence="1">
    <location>
        <begin position="2"/>
        <end position="51"/>
    </location>
</feature>
<dbReference type="Gramene" id="HORVU.MOREX.r2.5HG0371850.1">
    <property type="protein sequence ID" value="HORVU.MOREX.r2.5HG0371850.1.CDS.1"/>
    <property type="gene ID" value="HORVU.MOREX.r2.5HG0371850"/>
</dbReference>
<evidence type="ECO:0000313" key="3">
    <source>
        <dbReference type="Proteomes" id="UP000011116"/>
    </source>
</evidence>
<dbReference type="Pfam" id="PF13966">
    <property type="entry name" value="zf-RVT"/>
    <property type="match status" value="1"/>
</dbReference>
<dbReference type="EnsemblPlants" id="HORVU.MOREX.r3.5HG0448910.1">
    <property type="protein sequence ID" value="HORVU.MOREX.r3.5HG0448910.1.CDS1"/>
    <property type="gene ID" value="HORVU.MOREX.r3.5HG0448910"/>
</dbReference>
<organism evidence="2 3">
    <name type="scientific">Hordeum vulgare subsp. vulgare</name>
    <name type="common">Domesticated barley</name>
    <dbReference type="NCBI Taxonomy" id="112509"/>
    <lineage>
        <taxon>Eukaryota</taxon>
        <taxon>Viridiplantae</taxon>
        <taxon>Streptophyta</taxon>
        <taxon>Embryophyta</taxon>
        <taxon>Tracheophyta</taxon>
        <taxon>Spermatophyta</taxon>
        <taxon>Magnoliopsida</taxon>
        <taxon>Liliopsida</taxon>
        <taxon>Poales</taxon>
        <taxon>Poaceae</taxon>
        <taxon>BOP clade</taxon>
        <taxon>Pooideae</taxon>
        <taxon>Triticodae</taxon>
        <taxon>Triticeae</taxon>
        <taxon>Hordeinae</taxon>
        <taxon>Hordeum</taxon>
    </lineage>
</organism>
<reference evidence="2" key="3">
    <citation type="submission" date="2022-01" db="UniProtKB">
        <authorList>
            <consortium name="EnsemblPlants"/>
        </authorList>
    </citation>
    <scope>IDENTIFICATION</scope>
    <source>
        <strain evidence="2">subsp. vulgare</strain>
    </source>
</reference>
<evidence type="ECO:0000259" key="1">
    <source>
        <dbReference type="Pfam" id="PF13966"/>
    </source>
</evidence>
<reference evidence="3" key="1">
    <citation type="journal article" date="2012" name="Nature">
        <title>A physical, genetic and functional sequence assembly of the barley genome.</title>
        <authorList>
            <consortium name="The International Barley Genome Sequencing Consortium"/>
            <person name="Mayer K.F."/>
            <person name="Waugh R."/>
            <person name="Brown J.W."/>
            <person name="Schulman A."/>
            <person name="Langridge P."/>
            <person name="Platzer M."/>
            <person name="Fincher G.B."/>
            <person name="Muehlbauer G.J."/>
            <person name="Sato K."/>
            <person name="Close T.J."/>
            <person name="Wise R.P."/>
            <person name="Stein N."/>
        </authorList>
    </citation>
    <scope>NUCLEOTIDE SEQUENCE [LARGE SCALE GENOMIC DNA]</scope>
    <source>
        <strain evidence="3">cv. Morex</strain>
    </source>
</reference>
<sequence length="92" mass="11068">MLIMDKLNTKDMVERRHWHMDDGVNCGIFHAQVREDRDHLFFTCLFSSTIWNYLQIDWVIQLIWQLLSPMLKVPSNTLFSLRWCSLHVDIFG</sequence>
<accession>A0A8I6Y6S5</accession>
<keyword evidence="3" id="KW-1185">Reference proteome</keyword>
<protein>
    <recommendedName>
        <fullName evidence="1">Reverse transcriptase zinc-binding domain-containing protein</fullName>
    </recommendedName>
</protein>
<evidence type="ECO:0000313" key="2">
    <source>
        <dbReference type="EnsemblPlants" id="HORVU.MOREX.r3.5HG0448910.1.CDS1"/>
    </source>
</evidence>
<dbReference type="AlphaFoldDB" id="A0A8I6Y6S5"/>
<dbReference type="InterPro" id="IPR026960">
    <property type="entry name" value="RVT-Znf"/>
</dbReference>
<name>A0A8I6Y6S5_HORVV</name>